<evidence type="ECO:0000313" key="2">
    <source>
        <dbReference type="Proteomes" id="UP000823749"/>
    </source>
</evidence>
<evidence type="ECO:0008006" key="3">
    <source>
        <dbReference type="Google" id="ProtNLM"/>
    </source>
</evidence>
<sequence length="286" mass="31253">MWRISGVVGGRLRRISGVGGDRLRRNSVGNVSIWTGLGFLAEKIILECEVREKRRDGEDDIGLIIRCKPTPVHAISVFITIHHGQTPPQSCHSPPSGALSLEAELVSGGGEEVGGFSGGGGGGRFGVEHELGGRARVFEGESWKALCGGGIRFLNANIEPSAKVWGALLNGATVCGDVELGIFVCYRLFEIEPEYTGNYITTANLFSRAGIWEEAEKVREKMKNLGFKKIPGSSWIETSGGLQSFIAKDVSNERTEEIYGILDRLLTFMREGYIVKDEFDEERICN</sequence>
<gene>
    <name evidence="1" type="ORF">RHGRI_011616</name>
</gene>
<proteinExistence type="predicted"/>
<organism evidence="1 2">
    <name type="scientific">Rhododendron griersonianum</name>
    <dbReference type="NCBI Taxonomy" id="479676"/>
    <lineage>
        <taxon>Eukaryota</taxon>
        <taxon>Viridiplantae</taxon>
        <taxon>Streptophyta</taxon>
        <taxon>Embryophyta</taxon>
        <taxon>Tracheophyta</taxon>
        <taxon>Spermatophyta</taxon>
        <taxon>Magnoliopsida</taxon>
        <taxon>eudicotyledons</taxon>
        <taxon>Gunneridae</taxon>
        <taxon>Pentapetalae</taxon>
        <taxon>asterids</taxon>
        <taxon>Ericales</taxon>
        <taxon>Ericaceae</taxon>
        <taxon>Ericoideae</taxon>
        <taxon>Rhodoreae</taxon>
        <taxon>Rhododendron</taxon>
    </lineage>
</organism>
<dbReference type="InterPro" id="IPR046848">
    <property type="entry name" value="E_motif"/>
</dbReference>
<dbReference type="InterPro" id="IPR046960">
    <property type="entry name" value="PPR_At4g14850-like_plant"/>
</dbReference>
<comment type="caution">
    <text evidence="1">The sequence shown here is derived from an EMBL/GenBank/DDBJ whole genome shotgun (WGS) entry which is preliminary data.</text>
</comment>
<dbReference type="GO" id="GO:0009451">
    <property type="term" value="P:RNA modification"/>
    <property type="evidence" value="ECO:0007669"/>
    <property type="project" value="InterPro"/>
</dbReference>
<protein>
    <recommendedName>
        <fullName evidence="3">Pentatricopeptide repeat-containing protein</fullName>
    </recommendedName>
</protein>
<accession>A0AAV6KNZ2</accession>
<keyword evidence="2" id="KW-1185">Reference proteome</keyword>
<dbReference type="Pfam" id="PF20431">
    <property type="entry name" value="E_motif"/>
    <property type="match status" value="1"/>
</dbReference>
<reference evidence="1" key="1">
    <citation type="submission" date="2020-08" db="EMBL/GenBank/DDBJ databases">
        <title>Plant Genome Project.</title>
        <authorList>
            <person name="Zhang R.-G."/>
        </authorList>
    </citation>
    <scope>NUCLEOTIDE SEQUENCE</scope>
    <source>
        <strain evidence="1">WSP0</strain>
        <tissue evidence="1">Leaf</tissue>
    </source>
</reference>
<dbReference type="PANTHER" id="PTHR47926:SF472">
    <property type="entry name" value="REPEAT (PPR) SUPERFAMILY PROTEIN, PUTATIVE-RELATED"/>
    <property type="match status" value="1"/>
</dbReference>
<dbReference type="EMBL" id="JACTNZ010000004">
    <property type="protein sequence ID" value="KAG5553803.1"/>
    <property type="molecule type" value="Genomic_DNA"/>
</dbReference>
<name>A0AAV6KNZ2_9ERIC</name>
<evidence type="ECO:0000313" key="1">
    <source>
        <dbReference type="EMBL" id="KAG5553803.1"/>
    </source>
</evidence>
<dbReference type="GO" id="GO:0003723">
    <property type="term" value="F:RNA binding"/>
    <property type="evidence" value="ECO:0007669"/>
    <property type="project" value="InterPro"/>
</dbReference>
<dbReference type="Proteomes" id="UP000823749">
    <property type="component" value="Chromosome 4"/>
</dbReference>
<dbReference type="AlphaFoldDB" id="A0AAV6KNZ2"/>
<dbReference type="PANTHER" id="PTHR47926">
    <property type="entry name" value="PENTATRICOPEPTIDE REPEAT-CONTAINING PROTEIN"/>
    <property type="match status" value="1"/>
</dbReference>